<comment type="caution">
    <text evidence="2">The sequence shown here is derived from an EMBL/GenBank/DDBJ whole genome shotgun (WGS) entry which is preliminary data.</text>
</comment>
<evidence type="ECO:0000313" key="3">
    <source>
        <dbReference type="Proteomes" id="UP001153069"/>
    </source>
</evidence>
<gene>
    <name evidence="2" type="ORF">SEMRO_164_G073470.1</name>
</gene>
<feature type="compositionally biased region" description="Basic and acidic residues" evidence="1">
    <location>
        <begin position="144"/>
        <end position="163"/>
    </location>
</feature>
<reference evidence="2" key="1">
    <citation type="submission" date="2020-06" db="EMBL/GenBank/DDBJ databases">
        <authorList>
            <consortium name="Plant Systems Biology data submission"/>
        </authorList>
    </citation>
    <scope>NUCLEOTIDE SEQUENCE</scope>
    <source>
        <strain evidence="2">D6</strain>
    </source>
</reference>
<protein>
    <submittedName>
        <fullName evidence="2">Uncharacterized protein</fullName>
    </submittedName>
</protein>
<feature type="region of interest" description="Disordered" evidence="1">
    <location>
        <begin position="144"/>
        <end position="169"/>
    </location>
</feature>
<proteinExistence type="predicted"/>
<accession>A0A9N8HAY5</accession>
<evidence type="ECO:0000256" key="1">
    <source>
        <dbReference type="SAM" id="MobiDB-lite"/>
    </source>
</evidence>
<name>A0A9N8HAY5_9STRA</name>
<evidence type="ECO:0000313" key="2">
    <source>
        <dbReference type="EMBL" id="CAB9503383.1"/>
    </source>
</evidence>
<dbReference type="Proteomes" id="UP001153069">
    <property type="component" value="Unassembled WGS sequence"/>
</dbReference>
<organism evidence="2 3">
    <name type="scientific">Seminavis robusta</name>
    <dbReference type="NCBI Taxonomy" id="568900"/>
    <lineage>
        <taxon>Eukaryota</taxon>
        <taxon>Sar</taxon>
        <taxon>Stramenopiles</taxon>
        <taxon>Ochrophyta</taxon>
        <taxon>Bacillariophyta</taxon>
        <taxon>Bacillariophyceae</taxon>
        <taxon>Bacillariophycidae</taxon>
        <taxon>Naviculales</taxon>
        <taxon>Naviculaceae</taxon>
        <taxon>Seminavis</taxon>
    </lineage>
</organism>
<dbReference type="AlphaFoldDB" id="A0A9N8HAY5"/>
<sequence length="282" mass="31283">MSRNDMETTGTFVKDLGALALDPMLDNDPSPSNMGDEADLAVICQGVLDAKDDVLEVDGKETTLEDIILRDEEAVTSPDRNVSELSDQDKCDPLYLLTLHSFCLPVGKYSLDNLKQSDAANLVGFVVPIAPRLDHLVAPKIANESKKTGKKEATVKGKKETMGGRRNQNRPDVYQKHAKLTLVREPLEFMILPLVARRNKDVATQLRKDLREAKYRARYHHRKAAKAPKKRGPYKCGSCSSKLKAHVCPFVKIRVEVWDEVAKCVPPGLLKQAALTASPIEN</sequence>
<dbReference type="EMBL" id="CAICTM010000163">
    <property type="protein sequence ID" value="CAB9503383.1"/>
    <property type="molecule type" value="Genomic_DNA"/>
</dbReference>
<keyword evidence="3" id="KW-1185">Reference proteome</keyword>